<name>A0A9P6QVB8_9FUNG</name>
<gene>
    <name evidence="1" type="ORF">BGZ97_004805</name>
</gene>
<dbReference type="InterPro" id="IPR027417">
    <property type="entry name" value="P-loop_NTPase"/>
</dbReference>
<dbReference type="Gene3D" id="3.40.50.300">
    <property type="entry name" value="P-loop containing nucleotide triphosphate hydrolases"/>
    <property type="match status" value="1"/>
</dbReference>
<proteinExistence type="predicted"/>
<accession>A0A9P6QVB8</accession>
<protein>
    <submittedName>
        <fullName evidence="1">Uncharacterized protein</fullName>
    </submittedName>
</protein>
<keyword evidence="2" id="KW-1185">Reference proteome</keyword>
<comment type="caution">
    <text evidence="1">The sequence shown here is derived from an EMBL/GenBank/DDBJ whole genome shotgun (WGS) entry which is preliminary data.</text>
</comment>
<evidence type="ECO:0000313" key="2">
    <source>
        <dbReference type="Proteomes" id="UP000823405"/>
    </source>
</evidence>
<reference evidence="1" key="1">
    <citation type="journal article" date="2020" name="Fungal Divers.">
        <title>Resolving the Mortierellaceae phylogeny through synthesis of multi-gene phylogenetics and phylogenomics.</title>
        <authorList>
            <person name="Vandepol N."/>
            <person name="Liber J."/>
            <person name="Desiro A."/>
            <person name="Na H."/>
            <person name="Kennedy M."/>
            <person name="Barry K."/>
            <person name="Grigoriev I.V."/>
            <person name="Miller A.N."/>
            <person name="O'Donnell K."/>
            <person name="Stajich J.E."/>
            <person name="Bonito G."/>
        </authorList>
    </citation>
    <scope>NUCLEOTIDE SEQUENCE</scope>
    <source>
        <strain evidence="1">NVP60</strain>
    </source>
</reference>
<sequence>MAWQPNTAPLASLGIERLQKKYFEGLDTEIKDALAMYMALECTSITNAKERLSLEEKVKDFLVSEEKQVLLLLGEAGSGKSTFNRKDFAVALYQAGVRAGYGNQAKLCKN</sequence>
<dbReference type="Proteomes" id="UP000823405">
    <property type="component" value="Unassembled WGS sequence"/>
</dbReference>
<dbReference type="AlphaFoldDB" id="A0A9P6QVB8"/>
<organism evidence="1 2">
    <name type="scientific">Linnemannia gamsii</name>
    <dbReference type="NCBI Taxonomy" id="64522"/>
    <lineage>
        <taxon>Eukaryota</taxon>
        <taxon>Fungi</taxon>
        <taxon>Fungi incertae sedis</taxon>
        <taxon>Mucoromycota</taxon>
        <taxon>Mortierellomycotina</taxon>
        <taxon>Mortierellomycetes</taxon>
        <taxon>Mortierellales</taxon>
        <taxon>Mortierellaceae</taxon>
        <taxon>Linnemannia</taxon>
    </lineage>
</organism>
<dbReference type="OrthoDB" id="2443807at2759"/>
<dbReference type="EMBL" id="JAAAIN010002227">
    <property type="protein sequence ID" value="KAG0295531.1"/>
    <property type="molecule type" value="Genomic_DNA"/>
</dbReference>
<evidence type="ECO:0000313" key="1">
    <source>
        <dbReference type="EMBL" id="KAG0295531.1"/>
    </source>
</evidence>